<feature type="modified residue" description="4-aspartylphosphate" evidence="1">
    <location>
        <position position="69"/>
    </location>
</feature>
<dbReference type="Gene3D" id="3.40.50.2300">
    <property type="match status" value="1"/>
</dbReference>
<dbReference type="PANTHER" id="PTHR44520:SF1">
    <property type="entry name" value="TWO-COMPONENT SYSTEM REGULATORY PROTEIN"/>
    <property type="match status" value="1"/>
</dbReference>
<gene>
    <name evidence="3" type="ORF">ICT70_11035</name>
</gene>
<dbReference type="GO" id="GO:0000160">
    <property type="term" value="P:phosphorelay signal transduction system"/>
    <property type="evidence" value="ECO:0007669"/>
    <property type="project" value="InterPro"/>
</dbReference>
<organism evidence="3 4">
    <name type="scientific">Pelovirga terrestris</name>
    <dbReference type="NCBI Taxonomy" id="2771352"/>
    <lineage>
        <taxon>Bacteria</taxon>
        <taxon>Pseudomonadati</taxon>
        <taxon>Thermodesulfobacteriota</taxon>
        <taxon>Desulfuromonadia</taxon>
        <taxon>Geobacterales</taxon>
        <taxon>Geobacteraceae</taxon>
        <taxon>Pelovirga</taxon>
    </lineage>
</organism>
<proteinExistence type="predicted"/>
<evidence type="ECO:0000256" key="1">
    <source>
        <dbReference type="PROSITE-ProRule" id="PRU00169"/>
    </source>
</evidence>
<evidence type="ECO:0000313" key="4">
    <source>
        <dbReference type="Proteomes" id="UP000632828"/>
    </source>
</evidence>
<keyword evidence="4" id="KW-1185">Reference proteome</keyword>
<dbReference type="AlphaFoldDB" id="A0A8J6QMA4"/>
<dbReference type="RefSeq" id="WP_191156570.1">
    <property type="nucleotide sequence ID" value="NZ_JACWUN010000012.1"/>
</dbReference>
<keyword evidence="1" id="KW-0597">Phosphoprotein</keyword>
<dbReference type="InterPro" id="IPR011006">
    <property type="entry name" value="CheY-like_superfamily"/>
</dbReference>
<dbReference type="SUPFAM" id="SSF52172">
    <property type="entry name" value="CheY-like"/>
    <property type="match status" value="1"/>
</dbReference>
<dbReference type="InterPro" id="IPR001789">
    <property type="entry name" value="Sig_transdc_resp-reg_receiver"/>
</dbReference>
<dbReference type="InterPro" id="IPR052893">
    <property type="entry name" value="TCS_response_regulator"/>
</dbReference>
<comment type="caution">
    <text evidence="3">The sequence shown here is derived from an EMBL/GenBank/DDBJ whole genome shotgun (WGS) entry which is preliminary data.</text>
</comment>
<feature type="domain" description="Response regulatory" evidence="2">
    <location>
        <begin position="8"/>
        <end position="136"/>
    </location>
</feature>
<protein>
    <submittedName>
        <fullName evidence="3">Response regulator</fullName>
    </submittedName>
</protein>
<dbReference type="Proteomes" id="UP000632828">
    <property type="component" value="Unassembled WGS sequence"/>
</dbReference>
<accession>A0A8J6QMA4</accession>
<dbReference type="PROSITE" id="PS50110">
    <property type="entry name" value="RESPONSE_REGULATORY"/>
    <property type="match status" value="1"/>
</dbReference>
<reference evidence="3" key="1">
    <citation type="submission" date="2020-09" db="EMBL/GenBank/DDBJ databases">
        <title>Pelobacter alkaliphilus sp. nov., a novel anaerobic arsenate-reducing bacterium from terrestrial mud volcano.</title>
        <authorList>
            <person name="Khomyakova M.A."/>
            <person name="Merkel A.Y."/>
            <person name="Slobodkin A.I."/>
        </authorList>
    </citation>
    <scope>NUCLEOTIDE SEQUENCE</scope>
    <source>
        <strain evidence="3">M08fum</strain>
    </source>
</reference>
<name>A0A8J6QMA4_9BACT</name>
<dbReference type="Pfam" id="PF00072">
    <property type="entry name" value="Response_reg"/>
    <property type="match status" value="1"/>
</dbReference>
<evidence type="ECO:0000313" key="3">
    <source>
        <dbReference type="EMBL" id="MBD1401209.1"/>
    </source>
</evidence>
<dbReference type="EMBL" id="JACWUN010000012">
    <property type="protein sequence ID" value="MBD1401209.1"/>
    <property type="molecule type" value="Genomic_DNA"/>
</dbReference>
<sequence>MNKGEPIVILLAEDDPAHAEIIRRTLKSSRIANRMEHVVDGQQALDYLYRREPFTDPDIAPRPGLILLDLRMPRIDGLDVLRRIKGDPDLARIPTVILTTSAAETDMAKAYDAHANSYLVKPVDFDKFTSMMETIGYYWLIWNRNP</sequence>
<dbReference type="PANTHER" id="PTHR44520">
    <property type="entry name" value="RESPONSE REGULATOR RCP1-RELATED"/>
    <property type="match status" value="1"/>
</dbReference>
<dbReference type="CDD" id="cd17557">
    <property type="entry name" value="REC_Rcp-like"/>
    <property type="match status" value="1"/>
</dbReference>
<evidence type="ECO:0000259" key="2">
    <source>
        <dbReference type="PROSITE" id="PS50110"/>
    </source>
</evidence>
<dbReference type="SMART" id="SM00448">
    <property type="entry name" value="REC"/>
    <property type="match status" value="1"/>
</dbReference>